<evidence type="ECO:0000313" key="11">
    <source>
        <dbReference type="RefSeq" id="XP_022246556.1"/>
    </source>
</evidence>
<evidence type="ECO:0000256" key="9">
    <source>
        <dbReference type="SAM" id="Phobius"/>
    </source>
</evidence>
<dbReference type="PANTHER" id="PTHR12263:SF0">
    <property type="entry name" value="V-TYPE PROTON ATPASE SUBUNIT"/>
    <property type="match status" value="1"/>
</dbReference>
<organism evidence="10 11">
    <name type="scientific">Limulus polyphemus</name>
    <name type="common">Atlantic horseshoe crab</name>
    <dbReference type="NCBI Taxonomy" id="6850"/>
    <lineage>
        <taxon>Eukaryota</taxon>
        <taxon>Metazoa</taxon>
        <taxon>Ecdysozoa</taxon>
        <taxon>Arthropoda</taxon>
        <taxon>Chelicerata</taxon>
        <taxon>Merostomata</taxon>
        <taxon>Xiphosura</taxon>
        <taxon>Limulidae</taxon>
        <taxon>Limulus</taxon>
    </lineage>
</organism>
<protein>
    <submittedName>
        <fullName evidence="11">V-type proton ATPase subunit e 1-like</fullName>
    </submittedName>
</protein>
<evidence type="ECO:0000256" key="1">
    <source>
        <dbReference type="ARBA" id="ARBA00004127"/>
    </source>
</evidence>
<evidence type="ECO:0000256" key="6">
    <source>
        <dbReference type="ARBA" id="ARBA00022989"/>
    </source>
</evidence>
<feature type="transmembrane region" description="Helical" evidence="9">
    <location>
        <begin position="6"/>
        <end position="26"/>
    </location>
</feature>
<proteinExistence type="inferred from homology"/>
<name>A0ABM1SSF0_LIMPO</name>
<dbReference type="GeneID" id="106463376"/>
<evidence type="ECO:0000313" key="10">
    <source>
        <dbReference type="Proteomes" id="UP000694941"/>
    </source>
</evidence>
<accession>A0ABM1SSF0</accession>
<evidence type="ECO:0000256" key="5">
    <source>
        <dbReference type="ARBA" id="ARBA00022781"/>
    </source>
</evidence>
<keyword evidence="7" id="KW-0406">Ion transport</keyword>
<reference evidence="11" key="1">
    <citation type="submission" date="2025-08" db="UniProtKB">
        <authorList>
            <consortium name="RefSeq"/>
        </authorList>
    </citation>
    <scope>IDENTIFICATION</scope>
    <source>
        <tissue evidence="11">Muscle</tissue>
    </source>
</reference>
<gene>
    <name evidence="11" type="primary">LOC106463376</name>
</gene>
<keyword evidence="10" id="KW-1185">Reference proteome</keyword>
<dbReference type="RefSeq" id="XP_022246556.1">
    <property type="nucleotide sequence ID" value="XM_022390848.1"/>
</dbReference>
<keyword evidence="4 9" id="KW-0812">Transmembrane</keyword>
<dbReference type="Proteomes" id="UP000694941">
    <property type="component" value="Unplaced"/>
</dbReference>
<comment type="subcellular location">
    <subcellularLocation>
        <location evidence="1">Endomembrane system</location>
        <topology evidence="1">Multi-pass membrane protein</topology>
    </subcellularLocation>
</comment>
<evidence type="ECO:0000256" key="8">
    <source>
        <dbReference type="ARBA" id="ARBA00023136"/>
    </source>
</evidence>
<evidence type="ECO:0000256" key="4">
    <source>
        <dbReference type="ARBA" id="ARBA00022692"/>
    </source>
</evidence>
<dbReference type="Pfam" id="PF05493">
    <property type="entry name" value="ATP_synt_H"/>
    <property type="match status" value="1"/>
</dbReference>
<feature type="transmembrane region" description="Helical" evidence="9">
    <location>
        <begin position="38"/>
        <end position="56"/>
    </location>
</feature>
<keyword evidence="5" id="KW-0375">Hydrogen ion transport</keyword>
<evidence type="ECO:0000256" key="7">
    <source>
        <dbReference type="ARBA" id="ARBA00023065"/>
    </source>
</evidence>
<keyword evidence="8 9" id="KW-0472">Membrane</keyword>
<keyword evidence="6 9" id="KW-1133">Transmembrane helix</keyword>
<dbReference type="InterPro" id="IPR008389">
    <property type="entry name" value="ATPase_V0-cplx_e1/e2_su"/>
</dbReference>
<keyword evidence="3" id="KW-0813">Transport</keyword>
<evidence type="ECO:0000256" key="2">
    <source>
        <dbReference type="ARBA" id="ARBA00008328"/>
    </source>
</evidence>
<dbReference type="PANTHER" id="PTHR12263">
    <property type="entry name" value="VACUOLAR ATP SYNTHASE SUBUNIT H"/>
    <property type="match status" value="1"/>
</dbReference>
<comment type="similarity">
    <text evidence="2">Belongs to the V-ATPase e1/e2 subunit family.</text>
</comment>
<evidence type="ECO:0000256" key="3">
    <source>
        <dbReference type="ARBA" id="ARBA00022448"/>
    </source>
</evidence>
<sequence length="79" mass="8977">MGASAAPVIVITLFWIVIGGVIPWFVPKNENKGIIQTMQFVAIFCVLYIWLCTYMMQMNPLFGPLIDNKTLTMIHASKW</sequence>